<sequence length="152" mass="17290">MFNYNSKSSGQLITRQKSGNRSKDFKQVIECSIVRMSSALHSTEPYLGPFALPVERPRLMRSPRLCKAQVTFQYRFAPVISPSRSFTFTGKWSYSGVGLFSFPRDLLKGQSCVQRGKAPSASVMVEVSIQIHRFHTINLSHKLVLRCFKARK</sequence>
<dbReference type="Proteomes" id="UP001345963">
    <property type="component" value="Unassembled WGS sequence"/>
</dbReference>
<gene>
    <name evidence="1" type="ORF">ATANTOWER_027645</name>
</gene>
<reference evidence="1 2" key="1">
    <citation type="submission" date="2021-07" db="EMBL/GenBank/DDBJ databases">
        <authorList>
            <person name="Palmer J.M."/>
        </authorList>
    </citation>
    <scope>NUCLEOTIDE SEQUENCE [LARGE SCALE GENOMIC DNA]</scope>
    <source>
        <strain evidence="1 2">AT_MEX2019</strain>
        <tissue evidence="1">Muscle</tissue>
    </source>
</reference>
<comment type="caution">
    <text evidence="1">The sequence shown here is derived from an EMBL/GenBank/DDBJ whole genome shotgun (WGS) entry which is preliminary data.</text>
</comment>
<proteinExistence type="predicted"/>
<evidence type="ECO:0000313" key="2">
    <source>
        <dbReference type="Proteomes" id="UP001345963"/>
    </source>
</evidence>
<name>A0ABU7BKZ3_9TELE</name>
<dbReference type="EMBL" id="JAHUTI010055958">
    <property type="protein sequence ID" value="MED6250243.1"/>
    <property type="molecule type" value="Genomic_DNA"/>
</dbReference>
<evidence type="ECO:0000313" key="1">
    <source>
        <dbReference type="EMBL" id="MED6250243.1"/>
    </source>
</evidence>
<organism evidence="1 2">
    <name type="scientific">Ataeniobius toweri</name>
    <dbReference type="NCBI Taxonomy" id="208326"/>
    <lineage>
        <taxon>Eukaryota</taxon>
        <taxon>Metazoa</taxon>
        <taxon>Chordata</taxon>
        <taxon>Craniata</taxon>
        <taxon>Vertebrata</taxon>
        <taxon>Euteleostomi</taxon>
        <taxon>Actinopterygii</taxon>
        <taxon>Neopterygii</taxon>
        <taxon>Teleostei</taxon>
        <taxon>Neoteleostei</taxon>
        <taxon>Acanthomorphata</taxon>
        <taxon>Ovalentaria</taxon>
        <taxon>Atherinomorphae</taxon>
        <taxon>Cyprinodontiformes</taxon>
        <taxon>Goodeidae</taxon>
        <taxon>Ataeniobius</taxon>
    </lineage>
</organism>
<protein>
    <submittedName>
        <fullName evidence="1">Uncharacterized protein</fullName>
    </submittedName>
</protein>
<keyword evidence="2" id="KW-1185">Reference proteome</keyword>
<accession>A0ABU7BKZ3</accession>